<dbReference type="AlphaFoldDB" id="A0A9D4NQ04"/>
<reference evidence="1" key="1">
    <citation type="journal article" date="2019" name="bioRxiv">
        <title>The Genome of the Zebra Mussel, Dreissena polymorpha: A Resource for Invasive Species Research.</title>
        <authorList>
            <person name="McCartney M.A."/>
            <person name="Auch B."/>
            <person name="Kono T."/>
            <person name="Mallez S."/>
            <person name="Zhang Y."/>
            <person name="Obille A."/>
            <person name="Becker A."/>
            <person name="Abrahante J.E."/>
            <person name="Garbe J."/>
            <person name="Badalamenti J.P."/>
            <person name="Herman A."/>
            <person name="Mangelson H."/>
            <person name="Liachko I."/>
            <person name="Sullivan S."/>
            <person name="Sone E.D."/>
            <person name="Koren S."/>
            <person name="Silverstein K.A.T."/>
            <person name="Beckman K.B."/>
            <person name="Gohl D.M."/>
        </authorList>
    </citation>
    <scope>NUCLEOTIDE SEQUENCE</scope>
    <source>
        <strain evidence="1">Duluth1</strain>
        <tissue evidence="1">Whole animal</tissue>
    </source>
</reference>
<evidence type="ECO:0000313" key="2">
    <source>
        <dbReference type="Proteomes" id="UP000828390"/>
    </source>
</evidence>
<proteinExistence type="predicted"/>
<keyword evidence="2" id="KW-1185">Reference proteome</keyword>
<dbReference type="EMBL" id="JAIWYP010000001">
    <property type="protein sequence ID" value="KAH3897939.1"/>
    <property type="molecule type" value="Genomic_DNA"/>
</dbReference>
<dbReference type="Proteomes" id="UP000828390">
    <property type="component" value="Unassembled WGS sequence"/>
</dbReference>
<sequence length="68" mass="7940">MALLGTDHPRAGHRRRLLDRTLSLTRLIGLTLRKGACICIVRCRKTARGWWQEWHSVPKIECRMYPAL</sequence>
<protein>
    <submittedName>
        <fullName evidence="1">Uncharacterized protein</fullName>
    </submittedName>
</protein>
<evidence type="ECO:0000313" key="1">
    <source>
        <dbReference type="EMBL" id="KAH3897939.1"/>
    </source>
</evidence>
<gene>
    <name evidence="1" type="ORF">DPMN_022135</name>
</gene>
<name>A0A9D4NQ04_DREPO</name>
<comment type="caution">
    <text evidence="1">The sequence shown here is derived from an EMBL/GenBank/DDBJ whole genome shotgun (WGS) entry which is preliminary data.</text>
</comment>
<accession>A0A9D4NQ04</accession>
<organism evidence="1 2">
    <name type="scientific">Dreissena polymorpha</name>
    <name type="common">Zebra mussel</name>
    <name type="synonym">Mytilus polymorpha</name>
    <dbReference type="NCBI Taxonomy" id="45954"/>
    <lineage>
        <taxon>Eukaryota</taxon>
        <taxon>Metazoa</taxon>
        <taxon>Spiralia</taxon>
        <taxon>Lophotrochozoa</taxon>
        <taxon>Mollusca</taxon>
        <taxon>Bivalvia</taxon>
        <taxon>Autobranchia</taxon>
        <taxon>Heteroconchia</taxon>
        <taxon>Euheterodonta</taxon>
        <taxon>Imparidentia</taxon>
        <taxon>Neoheterodontei</taxon>
        <taxon>Myida</taxon>
        <taxon>Dreissenoidea</taxon>
        <taxon>Dreissenidae</taxon>
        <taxon>Dreissena</taxon>
    </lineage>
</organism>
<reference evidence="1" key="2">
    <citation type="submission" date="2020-11" db="EMBL/GenBank/DDBJ databases">
        <authorList>
            <person name="McCartney M.A."/>
            <person name="Auch B."/>
            <person name="Kono T."/>
            <person name="Mallez S."/>
            <person name="Becker A."/>
            <person name="Gohl D.M."/>
            <person name="Silverstein K.A.T."/>
            <person name="Koren S."/>
            <person name="Bechman K.B."/>
            <person name="Herman A."/>
            <person name="Abrahante J.E."/>
            <person name="Garbe J."/>
        </authorList>
    </citation>
    <scope>NUCLEOTIDE SEQUENCE</scope>
    <source>
        <strain evidence="1">Duluth1</strain>
        <tissue evidence="1">Whole animal</tissue>
    </source>
</reference>